<keyword evidence="1" id="KW-0614">Plasmid</keyword>
<protein>
    <submittedName>
        <fullName evidence="1">Uncharacterized protein</fullName>
    </submittedName>
</protein>
<dbReference type="AlphaFoldDB" id="A0A1L3IAT1"/>
<geneLocation type="plasmid" evidence="2">
    <name>pp97_c</name>
</geneLocation>
<accession>A0A1L3IAT1</accession>
<dbReference type="Proteomes" id="UP000183859">
    <property type="component" value="Plasmid pP97_c"/>
</dbReference>
<evidence type="ECO:0000313" key="1">
    <source>
        <dbReference type="EMBL" id="APG49257.1"/>
    </source>
</evidence>
<organism evidence="1 2">
    <name type="scientific">Phaeobacter porticola</name>
    <dbReference type="NCBI Taxonomy" id="1844006"/>
    <lineage>
        <taxon>Bacteria</taxon>
        <taxon>Pseudomonadati</taxon>
        <taxon>Pseudomonadota</taxon>
        <taxon>Alphaproteobacteria</taxon>
        <taxon>Rhodobacterales</taxon>
        <taxon>Roseobacteraceae</taxon>
        <taxon>Phaeobacter</taxon>
    </lineage>
</organism>
<name>A0A1L3IAT1_9RHOB</name>
<dbReference type="EMBL" id="CP016367">
    <property type="protein sequence ID" value="APG49257.1"/>
    <property type="molecule type" value="Genomic_DNA"/>
</dbReference>
<proteinExistence type="predicted"/>
<gene>
    <name evidence="1" type="ORF">PhaeoP97_03907</name>
</gene>
<evidence type="ECO:0000313" key="2">
    <source>
        <dbReference type="Proteomes" id="UP000183859"/>
    </source>
</evidence>
<sequence>MHRTQPKRNFTVFFRRLAQDMILVIGLGRHQKSNTQYTMKWADGRSNRIDLKKTTATAEPYLINPLGGTFGFETLDPLINEQFGAFG</sequence>
<dbReference type="KEGG" id="php:PhaeoP97_03907"/>
<keyword evidence="2" id="KW-1185">Reference proteome</keyword>
<reference evidence="2" key="1">
    <citation type="submission" date="2016-07" db="EMBL/GenBank/DDBJ databases">
        <title>Phaeobacter portensis sp. nov., a tropodithietic acid producing bacterium isolated from a German harbor.</title>
        <authorList>
            <person name="Freese H.M."/>
            <person name="Bunk B."/>
            <person name="Breider S."/>
            <person name="Brinkhoff T."/>
        </authorList>
    </citation>
    <scope>NUCLEOTIDE SEQUENCE [LARGE SCALE GENOMIC DNA]</scope>
    <source>
        <strain evidence="2">P97</strain>
        <plasmid evidence="2">pp97_c</plasmid>
    </source>
</reference>